<organism evidence="1 2">
    <name type="scientific">Burkholderia ubonensis</name>
    <dbReference type="NCBI Taxonomy" id="101571"/>
    <lineage>
        <taxon>Bacteria</taxon>
        <taxon>Pseudomonadati</taxon>
        <taxon>Pseudomonadota</taxon>
        <taxon>Betaproteobacteria</taxon>
        <taxon>Burkholderiales</taxon>
        <taxon>Burkholderiaceae</taxon>
        <taxon>Burkholderia</taxon>
        <taxon>Burkholderia cepacia complex</taxon>
    </lineage>
</organism>
<protein>
    <recommendedName>
        <fullName evidence="3">DUF2795 domain-containing protein</fullName>
    </recommendedName>
</protein>
<dbReference type="InterPro" id="IPR021527">
    <property type="entry name" value="DUF2795"/>
</dbReference>
<dbReference type="RefSeq" id="WP_059613852.1">
    <property type="nucleotide sequence ID" value="NZ_CP013371.1"/>
</dbReference>
<name>A0A102KL38_9BURK</name>
<evidence type="ECO:0000313" key="2">
    <source>
        <dbReference type="Proteomes" id="UP000065521"/>
    </source>
</evidence>
<dbReference type="Proteomes" id="UP000065521">
    <property type="component" value="Unassembled WGS sequence"/>
</dbReference>
<dbReference type="EMBL" id="LOTN01000037">
    <property type="protein sequence ID" value="KUZ88383.1"/>
    <property type="molecule type" value="Genomic_DNA"/>
</dbReference>
<sequence>MASHLHGVHEPGQAHVLDDEPVQQGHDAGASGKPPSPIDIQKALKGMAYPAGKADLVRCAEHACASRDVLDLLMRMPEREYGTPAAVSKELGRLPTPRKE</sequence>
<reference evidence="1 2" key="1">
    <citation type="submission" date="2015-11" db="EMBL/GenBank/DDBJ databases">
        <title>Expanding the genomic diversity of Burkholderia species for the development of highly accurate diagnostics.</title>
        <authorList>
            <person name="Sahl J."/>
            <person name="Keim P."/>
            <person name="Wagner D."/>
        </authorList>
    </citation>
    <scope>NUCLEOTIDE SEQUENCE [LARGE SCALE GENOMIC DNA]</scope>
    <source>
        <strain evidence="1 2">RF32-BP4</strain>
    </source>
</reference>
<proteinExistence type="predicted"/>
<comment type="caution">
    <text evidence="1">The sequence shown here is derived from an EMBL/GenBank/DDBJ whole genome shotgun (WGS) entry which is preliminary data.</text>
</comment>
<dbReference type="Pfam" id="PF11387">
    <property type="entry name" value="DUF2795"/>
    <property type="match status" value="1"/>
</dbReference>
<gene>
    <name evidence="1" type="ORF">WI38_19615</name>
</gene>
<dbReference type="AlphaFoldDB" id="A0A102KL38"/>
<evidence type="ECO:0000313" key="1">
    <source>
        <dbReference type="EMBL" id="KUZ88383.1"/>
    </source>
</evidence>
<evidence type="ECO:0008006" key="3">
    <source>
        <dbReference type="Google" id="ProtNLM"/>
    </source>
</evidence>
<accession>A0A102KL38</accession>